<dbReference type="InterPro" id="IPR015883">
    <property type="entry name" value="Glyco_hydro_20_cat"/>
</dbReference>
<evidence type="ECO:0000256" key="1">
    <source>
        <dbReference type="ARBA" id="ARBA00001231"/>
    </source>
</evidence>
<dbReference type="InterPro" id="IPR017853">
    <property type="entry name" value="GH"/>
</dbReference>
<keyword evidence="6" id="KW-0732">Signal</keyword>
<keyword evidence="10 18" id="KW-0472">Membrane</keyword>
<evidence type="ECO:0000259" key="20">
    <source>
        <dbReference type="Pfam" id="PF01490"/>
    </source>
</evidence>
<proteinExistence type="inferred from homology"/>
<evidence type="ECO:0000259" key="19">
    <source>
        <dbReference type="Pfam" id="PF00728"/>
    </source>
</evidence>
<feature type="transmembrane region" description="Helical" evidence="18">
    <location>
        <begin position="103"/>
        <end position="127"/>
    </location>
</feature>
<evidence type="ECO:0000256" key="11">
    <source>
        <dbReference type="ARBA" id="ARBA00023180"/>
    </source>
</evidence>
<comment type="catalytic activity">
    <reaction evidence="1">
        <text>Hydrolysis of terminal non-reducing N-acetyl-D-hexosamine residues in N-acetyl-beta-D-hexosaminides.</text>
        <dbReference type="EC" id="3.2.1.52"/>
    </reaction>
</comment>
<feature type="domain" description="Beta-hexosaminidase eukaryotic type N-terminal" evidence="21">
    <location>
        <begin position="249"/>
        <end position="374"/>
    </location>
</feature>
<reference evidence="22 23" key="1">
    <citation type="submission" date="2017-07" db="EMBL/GenBank/DDBJ databases">
        <authorList>
            <person name="Talla V."/>
            <person name="Backstrom N."/>
        </authorList>
    </citation>
    <scope>NUCLEOTIDE SEQUENCE [LARGE SCALE GENOMIC DNA]</scope>
</reference>
<dbReference type="GO" id="GO:0016231">
    <property type="term" value="F:beta-N-acetylglucosaminidase activity"/>
    <property type="evidence" value="ECO:0007669"/>
    <property type="project" value="TreeGrafter"/>
</dbReference>
<keyword evidence="11" id="KW-0325">Glycoprotein</keyword>
<name>A0A5E4R1L2_9NEOP</name>
<evidence type="ECO:0000256" key="8">
    <source>
        <dbReference type="ARBA" id="ARBA00022989"/>
    </source>
</evidence>
<evidence type="ECO:0000256" key="18">
    <source>
        <dbReference type="SAM" id="Phobius"/>
    </source>
</evidence>
<keyword evidence="23" id="KW-1185">Reference proteome</keyword>
<dbReference type="PRINTS" id="PR00738">
    <property type="entry name" value="GLHYDRLASE20"/>
</dbReference>
<dbReference type="Pfam" id="PF01490">
    <property type="entry name" value="Aa_trans"/>
    <property type="match status" value="1"/>
</dbReference>
<evidence type="ECO:0000256" key="10">
    <source>
        <dbReference type="ARBA" id="ARBA00023136"/>
    </source>
</evidence>
<evidence type="ECO:0000259" key="21">
    <source>
        <dbReference type="Pfam" id="PF14845"/>
    </source>
</evidence>
<dbReference type="GO" id="GO:0000272">
    <property type="term" value="P:polysaccharide catabolic process"/>
    <property type="evidence" value="ECO:0007669"/>
    <property type="project" value="UniProtKB-KW"/>
</dbReference>
<dbReference type="Gene3D" id="3.20.20.80">
    <property type="entry name" value="Glycosidases"/>
    <property type="match status" value="1"/>
</dbReference>
<evidence type="ECO:0000256" key="2">
    <source>
        <dbReference type="ARBA" id="ARBA00004370"/>
    </source>
</evidence>
<dbReference type="SUPFAM" id="SSF51445">
    <property type="entry name" value="(Trans)glycosidases"/>
    <property type="match status" value="1"/>
</dbReference>
<dbReference type="PANTHER" id="PTHR22600:SF3">
    <property type="entry name" value="BETA-HEXOSAMINIDASE FDL-RELATED"/>
    <property type="match status" value="1"/>
</dbReference>
<evidence type="ECO:0000256" key="3">
    <source>
        <dbReference type="ARBA" id="ARBA00006285"/>
    </source>
</evidence>
<evidence type="ECO:0000256" key="7">
    <source>
        <dbReference type="ARBA" id="ARBA00022801"/>
    </source>
</evidence>
<feature type="domain" description="Glycoside hydrolase family 20 catalytic" evidence="19">
    <location>
        <begin position="398"/>
        <end position="726"/>
    </location>
</feature>
<keyword evidence="9" id="KW-0146">Chitin degradation</keyword>
<dbReference type="EC" id="3.2.1.52" evidence="4"/>
<dbReference type="EMBL" id="FZQP02006807">
    <property type="protein sequence ID" value="VVD03849.1"/>
    <property type="molecule type" value="Genomic_DNA"/>
</dbReference>
<evidence type="ECO:0000256" key="13">
    <source>
        <dbReference type="ARBA" id="ARBA00023295"/>
    </source>
</evidence>
<keyword evidence="8 18" id="KW-1133">Transmembrane helix</keyword>
<feature type="transmembrane region" description="Helical" evidence="18">
    <location>
        <begin position="35"/>
        <end position="53"/>
    </location>
</feature>
<sequence>MDWKTSKPAILAMLIPFLLLEHFMKTLSIISYVSLFGNFLNLIGLTIVTYHIFASPHGHVIMATTDPLAFYFVIGSCLFNLSALAVILSLDKALKDPRVLTKPFGILTIGLFVPTLISTLFGVLGYWSFGTMEENVLRFLPFDDDSAMAAIGLYLIAIAFIYPIQCYPAIQMITDVIKNWDPTESMSDENVLLIEKIARPTFVLTSCRNKVPIWSWHCVHEKCVPVKATMKEKMQSLTTCNMLCGSVYLWPQPTGHVSLSTSAVPVRSDLFQLNIISTSSRSVREHIEEAFDNFKDVLKGMEYKVRTFDEWRAVYIKVGMNENANSDPRLRLDTDESYKLSVKPDNTSSSTLIAEILANSFCGVRHALETLSQLIWLDVYAGSLIMLEAALVEDAPRFKYRGLMLDTARNYFPITDLIRTIDAMSACKLNTFHWHITDSQAFPLLVSGINQLSFYGTYSSSVVYTPDDVRAVAQYARVRGIRVLLEVDVPAHVGSGWYWVNSSVDNNLVFCLDATPWSAYCKYPPCGQLNPRSADVFDILQSLYSEIIKLTGVDDIFHLGNDDVSLRCWADHFNTINPMKLWFEFNINALKRLQLANVQLPNLIILWYSHLSESLKVGLKEFVPKIGLQTREFSGTQKYAKGLKIIVSHEDMWDLNGGHGNWYDESGGALYNSWQKVYEHRPWARKNIQNMLGGEATVWSPTLGSGGLDARVWPRAAALAERLWSDRPEGATRSVQARLDVQRTRLIKRGVQVAPLWSLWCTHNPYTC</sequence>
<feature type="domain" description="Amino acid transporter transmembrane" evidence="20">
    <location>
        <begin position="8"/>
        <end position="197"/>
    </location>
</feature>
<protein>
    <recommendedName>
        <fullName evidence="15">Chitooligosaccharidolytic beta-N-acetylglucosaminidase</fullName>
        <ecNumber evidence="4">3.2.1.52</ecNumber>
    </recommendedName>
    <alternativeName>
        <fullName evidence="17">Beta-GlcNAcase</fullName>
    </alternativeName>
    <alternativeName>
        <fullName evidence="16">Beta-hexosaminidase</fullName>
    </alternativeName>
</protein>
<dbReference type="InterPro" id="IPR025705">
    <property type="entry name" value="Beta_hexosaminidase_sua/sub"/>
</dbReference>
<evidence type="ECO:0000313" key="22">
    <source>
        <dbReference type="EMBL" id="VVD03849.1"/>
    </source>
</evidence>
<evidence type="ECO:0000256" key="15">
    <source>
        <dbReference type="ARBA" id="ARBA00070325"/>
    </source>
</evidence>
<dbReference type="FunFam" id="3.20.20.80:FF:000063">
    <property type="entry name" value="Beta-hexosaminidase"/>
    <property type="match status" value="1"/>
</dbReference>
<dbReference type="Proteomes" id="UP000324832">
    <property type="component" value="Unassembled WGS sequence"/>
</dbReference>
<dbReference type="Gene3D" id="3.30.379.10">
    <property type="entry name" value="Chitobiase/beta-hexosaminidase domain 2-like"/>
    <property type="match status" value="1"/>
</dbReference>
<dbReference type="AlphaFoldDB" id="A0A5E4R1L2"/>
<evidence type="ECO:0000313" key="23">
    <source>
        <dbReference type="Proteomes" id="UP000324832"/>
    </source>
</evidence>
<dbReference type="PANTHER" id="PTHR22600">
    <property type="entry name" value="BETA-HEXOSAMINIDASE"/>
    <property type="match status" value="1"/>
</dbReference>
<evidence type="ECO:0000256" key="9">
    <source>
        <dbReference type="ARBA" id="ARBA00023024"/>
    </source>
</evidence>
<dbReference type="GO" id="GO:0030203">
    <property type="term" value="P:glycosaminoglycan metabolic process"/>
    <property type="evidence" value="ECO:0007669"/>
    <property type="project" value="TreeGrafter"/>
</dbReference>
<keyword evidence="7" id="KW-0378">Hydrolase</keyword>
<gene>
    <name evidence="22" type="ORF">LSINAPIS_LOCUS13749</name>
</gene>
<evidence type="ECO:0000256" key="4">
    <source>
        <dbReference type="ARBA" id="ARBA00012663"/>
    </source>
</evidence>
<evidence type="ECO:0000256" key="16">
    <source>
        <dbReference type="ARBA" id="ARBA00076634"/>
    </source>
</evidence>
<dbReference type="InterPro" id="IPR029019">
    <property type="entry name" value="HEX_eukaryotic_N"/>
</dbReference>
<comment type="subcellular location">
    <subcellularLocation>
        <location evidence="2">Membrane</location>
    </subcellularLocation>
</comment>
<feature type="transmembrane region" description="Helical" evidence="18">
    <location>
        <begin position="68"/>
        <end position="91"/>
    </location>
</feature>
<evidence type="ECO:0000256" key="14">
    <source>
        <dbReference type="ARBA" id="ARBA00023326"/>
    </source>
</evidence>
<comment type="similarity">
    <text evidence="3">Belongs to the glycosyl hydrolase 20 family.</text>
</comment>
<evidence type="ECO:0000256" key="17">
    <source>
        <dbReference type="ARBA" id="ARBA00076749"/>
    </source>
</evidence>
<evidence type="ECO:0000256" key="12">
    <source>
        <dbReference type="ARBA" id="ARBA00023277"/>
    </source>
</evidence>
<organism evidence="22 23">
    <name type="scientific">Leptidea sinapis</name>
    <dbReference type="NCBI Taxonomy" id="189913"/>
    <lineage>
        <taxon>Eukaryota</taxon>
        <taxon>Metazoa</taxon>
        <taxon>Ecdysozoa</taxon>
        <taxon>Arthropoda</taxon>
        <taxon>Hexapoda</taxon>
        <taxon>Insecta</taxon>
        <taxon>Pterygota</taxon>
        <taxon>Neoptera</taxon>
        <taxon>Endopterygota</taxon>
        <taxon>Lepidoptera</taxon>
        <taxon>Glossata</taxon>
        <taxon>Ditrysia</taxon>
        <taxon>Papilionoidea</taxon>
        <taxon>Pieridae</taxon>
        <taxon>Dismorphiinae</taxon>
        <taxon>Leptidea</taxon>
    </lineage>
</organism>
<dbReference type="InterPro" id="IPR029018">
    <property type="entry name" value="Hex-like_dom2"/>
</dbReference>
<dbReference type="Pfam" id="PF14845">
    <property type="entry name" value="Glycohydro_20b2"/>
    <property type="match status" value="1"/>
</dbReference>
<keyword evidence="13" id="KW-0326">Glycosidase</keyword>
<dbReference type="InterPro" id="IPR013057">
    <property type="entry name" value="AA_transpt_TM"/>
</dbReference>
<evidence type="ECO:0000256" key="6">
    <source>
        <dbReference type="ARBA" id="ARBA00022729"/>
    </source>
</evidence>
<dbReference type="Pfam" id="PF00728">
    <property type="entry name" value="Glyco_hydro_20"/>
    <property type="match status" value="1"/>
</dbReference>
<keyword evidence="5 18" id="KW-0812">Transmembrane</keyword>
<keyword evidence="14" id="KW-0624">Polysaccharide degradation</keyword>
<keyword evidence="12" id="KW-0119">Carbohydrate metabolism</keyword>
<dbReference type="GO" id="GO:0005886">
    <property type="term" value="C:plasma membrane"/>
    <property type="evidence" value="ECO:0007669"/>
    <property type="project" value="TreeGrafter"/>
</dbReference>
<accession>A0A5E4R1L2</accession>
<dbReference type="GO" id="GO:0006032">
    <property type="term" value="P:chitin catabolic process"/>
    <property type="evidence" value="ECO:0007669"/>
    <property type="project" value="UniProtKB-KW"/>
</dbReference>
<feature type="transmembrane region" description="Helical" evidence="18">
    <location>
        <begin position="147"/>
        <end position="164"/>
    </location>
</feature>
<evidence type="ECO:0000256" key="5">
    <source>
        <dbReference type="ARBA" id="ARBA00022692"/>
    </source>
</evidence>
<dbReference type="SUPFAM" id="SSF55545">
    <property type="entry name" value="beta-N-acetylhexosaminidase-like domain"/>
    <property type="match status" value="1"/>
</dbReference>